<comment type="subcellular location">
    <subcellularLocation>
        <location evidence="2">Endomembrane system</location>
        <topology evidence="2">Peripheral membrane protein</topology>
    </subcellularLocation>
</comment>
<organism evidence="9 10">
    <name type="scientific">Rhodohalobacter mucosus</name>
    <dbReference type="NCBI Taxonomy" id="2079485"/>
    <lineage>
        <taxon>Bacteria</taxon>
        <taxon>Pseudomonadati</taxon>
        <taxon>Balneolota</taxon>
        <taxon>Balneolia</taxon>
        <taxon>Balneolales</taxon>
        <taxon>Balneolaceae</taxon>
        <taxon>Rhodohalobacter</taxon>
    </lineage>
</organism>
<evidence type="ECO:0000256" key="2">
    <source>
        <dbReference type="ARBA" id="ARBA00004184"/>
    </source>
</evidence>
<dbReference type="AlphaFoldDB" id="A0A316TQM8"/>
<evidence type="ECO:0000256" key="5">
    <source>
        <dbReference type="ARBA" id="ARBA00023065"/>
    </source>
</evidence>
<dbReference type="InterPro" id="IPR024037">
    <property type="entry name" value="Alt_ATP_synth_F1_esu"/>
</dbReference>
<dbReference type="InterPro" id="IPR020546">
    <property type="entry name" value="ATP_synth_F1_dsu/esu_N"/>
</dbReference>
<sequence>MTGKNILLLKVMEPEKILVQTSVNKVIAEGLNGSFCIKPKHIDFVSALKPGILEYTTEENEEFIALDEGILVKCGQDVLVSVLNGVPGTDLSMLEKTVREQFQKTEAMNKATDIALKGMEADLLMHFVELDKEK</sequence>
<dbReference type="GO" id="GO:0045259">
    <property type="term" value="C:proton-transporting ATP synthase complex"/>
    <property type="evidence" value="ECO:0007669"/>
    <property type="project" value="UniProtKB-KW"/>
</dbReference>
<proteinExistence type="inferred from homology"/>
<name>A0A316TQM8_9BACT</name>
<evidence type="ECO:0000256" key="1">
    <source>
        <dbReference type="ARBA" id="ARBA00003543"/>
    </source>
</evidence>
<dbReference type="OrthoDB" id="9804110at2"/>
<evidence type="ECO:0000313" key="10">
    <source>
        <dbReference type="Proteomes" id="UP000245533"/>
    </source>
</evidence>
<dbReference type="InterPro" id="IPR001469">
    <property type="entry name" value="ATP_synth_F1_dsu/esu"/>
</dbReference>
<keyword evidence="5" id="KW-0406">Ion transport</keyword>
<keyword evidence="10" id="KW-1185">Reference proteome</keyword>
<protein>
    <submittedName>
        <fullName evidence="9">F0F1 ATP synthase subunit epsilon</fullName>
    </submittedName>
</protein>
<dbReference type="GO" id="GO:0046933">
    <property type="term" value="F:proton-transporting ATP synthase activity, rotational mechanism"/>
    <property type="evidence" value="ECO:0007669"/>
    <property type="project" value="InterPro"/>
</dbReference>
<comment type="similarity">
    <text evidence="3">Belongs to the ATPase epsilon chain family.</text>
</comment>
<evidence type="ECO:0000259" key="8">
    <source>
        <dbReference type="Pfam" id="PF02823"/>
    </source>
</evidence>
<dbReference type="SUPFAM" id="SSF51344">
    <property type="entry name" value="Epsilon subunit of F1F0-ATP synthase N-terminal domain"/>
    <property type="match status" value="1"/>
</dbReference>
<dbReference type="NCBIfam" id="TIGR03166">
    <property type="entry name" value="alt_F1F0_F1_eps"/>
    <property type="match status" value="1"/>
</dbReference>
<dbReference type="InterPro" id="IPR036771">
    <property type="entry name" value="ATPsynth_dsu/esu_N"/>
</dbReference>
<comment type="caution">
    <text evidence="9">The sequence shown here is derived from an EMBL/GenBank/DDBJ whole genome shotgun (WGS) entry which is preliminary data.</text>
</comment>
<evidence type="ECO:0000256" key="4">
    <source>
        <dbReference type="ARBA" id="ARBA00022448"/>
    </source>
</evidence>
<dbReference type="Pfam" id="PF02823">
    <property type="entry name" value="ATP-synt_DE_N"/>
    <property type="match status" value="1"/>
</dbReference>
<keyword evidence="7" id="KW-0139">CF(1)</keyword>
<reference evidence="9 10" key="1">
    <citation type="submission" date="2018-05" db="EMBL/GenBank/DDBJ databases">
        <title>Rhodohalobacter halophilus gen. nov., sp. nov., a moderately halophilic member of the family Balneolaceae.</title>
        <authorList>
            <person name="Liu Z.-W."/>
        </authorList>
    </citation>
    <scope>NUCLEOTIDE SEQUENCE [LARGE SCALE GENOMIC DNA]</scope>
    <source>
        <strain evidence="9 10">8A47</strain>
    </source>
</reference>
<evidence type="ECO:0000256" key="3">
    <source>
        <dbReference type="ARBA" id="ARBA00005712"/>
    </source>
</evidence>
<comment type="function">
    <text evidence="1">Produces ATP from ADP in the presence of a proton gradient across the membrane.</text>
</comment>
<dbReference type="RefSeq" id="WP_109647433.1">
    <property type="nucleotide sequence ID" value="NZ_QGGB01000008.1"/>
</dbReference>
<evidence type="ECO:0000313" key="9">
    <source>
        <dbReference type="EMBL" id="PWN05991.1"/>
    </source>
</evidence>
<keyword evidence="6" id="KW-0472">Membrane</keyword>
<dbReference type="Gene3D" id="2.60.15.10">
    <property type="entry name" value="F0F1 ATP synthase delta/epsilon subunit, N-terminal"/>
    <property type="match status" value="1"/>
</dbReference>
<evidence type="ECO:0000256" key="6">
    <source>
        <dbReference type="ARBA" id="ARBA00023136"/>
    </source>
</evidence>
<dbReference type="EMBL" id="QGGB01000008">
    <property type="protein sequence ID" value="PWN05991.1"/>
    <property type="molecule type" value="Genomic_DNA"/>
</dbReference>
<evidence type="ECO:0000256" key="7">
    <source>
        <dbReference type="ARBA" id="ARBA00023196"/>
    </source>
</evidence>
<feature type="domain" description="ATP synthase F1 complex delta/epsilon subunit N-terminal" evidence="8">
    <location>
        <begin position="9"/>
        <end position="82"/>
    </location>
</feature>
<keyword evidence="7" id="KW-0066">ATP synthesis</keyword>
<accession>A0A316TQM8</accession>
<dbReference type="GO" id="GO:0012505">
    <property type="term" value="C:endomembrane system"/>
    <property type="evidence" value="ECO:0007669"/>
    <property type="project" value="UniProtKB-SubCell"/>
</dbReference>
<keyword evidence="4" id="KW-0813">Transport</keyword>
<gene>
    <name evidence="9" type="ORF">DDZ15_12480</name>
</gene>
<dbReference type="CDD" id="cd12152">
    <property type="entry name" value="F1-ATPase_delta"/>
    <property type="match status" value="1"/>
</dbReference>
<dbReference type="Proteomes" id="UP000245533">
    <property type="component" value="Unassembled WGS sequence"/>
</dbReference>